<feature type="compositionally biased region" description="Low complexity" evidence="10">
    <location>
        <begin position="347"/>
        <end position="367"/>
    </location>
</feature>
<feature type="compositionally biased region" description="Low complexity" evidence="10">
    <location>
        <begin position="311"/>
        <end position="331"/>
    </location>
</feature>
<keyword evidence="5 11" id="KW-0812">Transmembrane</keyword>
<feature type="transmembrane region" description="Helical" evidence="11">
    <location>
        <begin position="98"/>
        <end position="115"/>
    </location>
</feature>
<dbReference type="Pfam" id="PF04755">
    <property type="entry name" value="PAP_fibrillin"/>
    <property type="match status" value="1"/>
</dbReference>
<dbReference type="GO" id="GO:0006643">
    <property type="term" value="P:membrane lipid metabolic process"/>
    <property type="evidence" value="ECO:0007669"/>
    <property type="project" value="TreeGrafter"/>
</dbReference>
<dbReference type="PANTHER" id="PTHR21624:SF1">
    <property type="entry name" value="ALKYLGLYCEROL MONOOXYGENASE"/>
    <property type="match status" value="1"/>
</dbReference>
<evidence type="ECO:0000256" key="5">
    <source>
        <dbReference type="ARBA" id="ARBA00022692"/>
    </source>
</evidence>
<evidence type="ECO:0000259" key="13">
    <source>
        <dbReference type="Pfam" id="PF04755"/>
    </source>
</evidence>
<evidence type="ECO:0000256" key="1">
    <source>
        <dbReference type="ARBA" id="ARBA00004127"/>
    </source>
</evidence>
<keyword evidence="15" id="KW-1185">Reference proteome</keyword>
<dbReference type="GO" id="GO:0005783">
    <property type="term" value="C:endoplasmic reticulum"/>
    <property type="evidence" value="ECO:0007669"/>
    <property type="project" value="TreeGrafter"/>
</dbReference>
<dbReference type="AlphaFoldDB" id="A0A2P6VJ68"/>
<gene>
    <name evidence="14" type="ORF">C2E20_2778</name>
</gene>
<organism evidence="14 15">
    <name type="scientific">Micractinium conductrix</name>
    <dbReference type="NCBI Taxonomy" id="554055"/>
    <lineage>
        <taxon>Eukaryota</taxon>
        <taxon>Viridiplantae</taxon>
        <taxon>Chlorophyta</taxon>
        <taxon>core chlorophytes</taxon>
        <taxon>Trebouxiophyceae</taxon>
        <taxon>Chlorellales</taxon>
        <taxon>Chlorellaceae</taxon>
        <taxon>Chlorella clade</taxon>
        <taxon>Micractinium</taxon>
    </lineage>
</organism>
<comment type="caution">
    <text evidence="14">The sequence shown here is derived from an EMBL/GenBank/DDBJ whole genome shotgun (WGS) entry which is preliminary data.</text>
</comment>
<evidence type="ECO:0000256" key="7">
    <source>
        <dbReference type="ARBA" id="ARBA00023002"/>
    </source>
</evidence>
<feature type="domain" description="Plastid lipid-associated protein/fibrillin conserved" evidence="13">
    <location>
        <begin position="529"/>
        <end position="608"/>
    </location>
</feature>
<dbReference type="OrthoDB" id="6354873at2759"/>
<comment type="similarity">
    <text evidence="3">Belongs to the sterol desaturase family.</text>
</comment>
<feature type="region of interest" description="Disordered" evidence="10">
    <location>
        <begin position="303"/>
        <end position="367"/>
    </location>
</feature>
<evidence type="ECO:0000259" key="12">
    <source>
        <dbReference type="Pfam" id="PF04116"/>
    </source>
</evidence>
<dbReference type="EMBL" id="LHPF02000005">
    <property type="protein sequence ID" value="PSC74132.1"/>
    <property type="molecule type" value="Genomic_DNA"/>
</dbReference>
<dbReference type="GO" id="GO:0016020">
    <property type="term" value="C:membrane"/>
    <property type="evidence" value="ECO:0007669"/>
    <property type="project" value="GOC"/>
</dbReference>
<evidence type="ECO:0000256" key="4">
    <source>
        <dbReference type="ARBA" id="ARBA00022640"/>
    </source>
</evidence>
<feature type="compositionally biased region" description="Low complexity" evidence="10">
    <location>
        <begin position="620"/>
        <end position="632"/>
    </location>
</feature>
<keyword evidence="9 11" id="KW-0472">Membrane</keyword>
<keyword evidence="7" id="KW-0560">Oxidoreductase</keyword>
<dbReference type="GO" id="GO:0050479">
    <property type="term" value="F:glyceryl-ether monooxygenase activity"/>
    <property type="evidence" value="ECO:0007669"/>
    <property type="project" value="TreeGrafter"/>
</dbReference>
<evidence type="ECO:0000256" key="6">
    <source>
        <dbReference type="ARBA" id="ARBA00022989"/>
    </source>
</evidence>
<evidence type="ECO:0000256" key="2">
    <source>
        <dbReference type="ARBA" id="ARBA00004474"/>
    </source>
</evidence>
<feature type="transmembrane region" description="Helical" evidence="11">
    <location>
        <begin position="55"/>
        <end position="78"/>
    </location>
</feature>
<accession>A0A2P6VJ68</accession>
<reference evidence="14 15" key="1">
    <citation type="journal article" date="2018" name="Plant J.">
        <title>Genome sequences of Chlorella sorokiniana UTEX 1602 and Micractinium conductrix SAG 241.80: implications to maltose excretion by a green alga.</title>
        <authorList>
            <person name="Arriola M.B."/>
            <person name="Velmurugan N."/>
            <person name="Zhang Y."/>
            <person name="Plunkett M.H."/>
            <person name="Hondzo H."/>
            <person name="Barney B.M."/>
        </authorList>
    </citation>
    <scope>NUCLEOTIDE SEQUENCE [LARGE SCALE GENOMIC DNA]</scope>
    <source>
        <strain evidence="14 15">SAG 241.80</strain>
    </source>
</reference>
<evidence type="ECO:0000256" key="10">
    <source>
        <dbReference type="SAM" id="MobiDB-lite"/>
    </source>
</evidence>
<feature type="transmembrane region" description="Helical" evidence="11">
    <location>
        <begin position="23"/>
        <end position="43"/>
    </location>
</feature>
<sequence length="740" mass="79071">MMLDLQRWLAPDVAVVGHVLPDVIGEALPLFFLLIAVEVVAAWRSRRQLYSLRQTISNLSAGSLSVTLGFFLKALHIWPFVWLHRRVGLLSSWPPHHGWALHIAALLVCDAGFYWQHRFMHATNLGWSAHVVHHSSPDFNLSTALRQGAGEGTFSFLFFLPLALFCPPEAYALHRGLNTVYQFFTHTQLIDRCWWPVELVMNTPSHHRVHHARNYGRRNFAGVLIVWDRLFGTFEEEQRGRPCIYGLDAQRVVQGTYNPLWHQTHHAVATLRLAASGKVPLWRALLTRQYGAGMVQPTVTDAEPAEHAGHAGKPPQQQGRAAAAAAAAGPQSGKLPAVGAPPGGVQHGQQPAQPLGQQQLGDQPEQPAWETRHLEPLEWYAAVQFFLLALPGGLAYLLAAGSGSLSPAVVVAGGAFSGWTTITTAWLCDGTAAAVGHELARLLAQPALALALAQCGALPQPWGDRLARLAVAASAACIVFLVQHLPMKGEPRWAGPARGAAQAECHAAEQELLTAVKSLGYPAAVFPGDEQQRAGIDAAIQTLEAATPTPSPLRQPGGGPSPLLLGEWKLVYASSGTYVTRTTVAQALLAASRLPGCGVADIQQSLDRSLEGLEAAAATASAGTATPGSSASAGGGGDGPPARQLRTSNAARLGLGPFGEWEVVLGGTWAVQDGSLARVRFDGFTLQLVGMLGLPLPRMAKVSVPVQNGRTAEFITSYLSERLRVARGATGNLFLFTRLP</sequence>
<keyword evidence="4" id="KW-0934">Plastid</keyword>
<dbReference type="STRING" id="554055.A0A2P6VJ68"/>
<evidence type="ECO:0000256" key="8">
    <source>
        <dbReference type="ARBA" id="ARBA00023098"/>
    </source>
</evidence>
<evidence type="ECO:0000313" key="14">
    <source>
        <dbReference type="EMBL" id="PSC74132.1"/>
    </source>
</evidence>
<comment type="subcellular location">
    <subcellularLocation>
        <location evidence="1">Endomembrane system</location>
        <topology evidence="1">Multi-pass membrane protein</topology>
    </subcellularLocation>
    <subcellularLocation>
        <location evidence="2">Plastid</location>
    </subcellularLocation>
</comment>
<feature type="region of interest" description="Disordered" evidence="10">
    <location>
        <begin position="620"/>
        <end position="645"/>
    </location>
</feature>
<dbReference type="GO" id="GO:0005506">
    <property type="term" value="F:iron ion binding"/>
    <property type="evidence" value="ECO:0007669"/>
    <property type="project" value="InterPro"/>
</dbReference>
<dbReference type="InterPro" id="IPR006843">
    <property type="entry name" value="PAP/fibrillin_dom"/>
</dbReference>
<proteinExistence type="inferred from homology"/>
<dbReference type="Pfam" id="PF04116">
    <property type="entry name" value="FA_hydroxylase"/>
    <property type="match status" value="1"/>
</dbReference>
<keyword evidence="14" id="KW-0503">Monooxygenase</keyword>
<evidence type="ECO:0000256" key="3">
    <source>
        <dbReference type="ARBA" id="ARBA00009324"/>
    </source>
</evidence>
<dbReference type="Proteomes" id="UP000239649">
    <property type="component" value="Unassembled WGS sequence"/>
</dbReference>
<dbReference type="GO" id="GO:0009536">
    <property type="term" value="C:plastid"/>
    <property type="evidence" value="ECO:0007669"/>
    <property type="project" value="UniProtKB-SubCell"/>
</dbReference>
<feature type="domain" description="Fatty acid hydroxylase" evidence="12">
    <location>
        <begin position="104"/>
        <end position="233"/>
    </location>
</feature>
<evidence type="ECO:0000313" key="15">
    <source>
        <dbReference type="Proteomes" id="UP000239649"/>
    </source>
</evidence>
<dbReference type="GO" id="GO:0008610">
    <property type="term" value="P:lipid biosynthetic process"/>
    <property type="evidence" value="ECO:0007669"/>
    <property type="project" value="InterPro"/>
</dbReference>
<keyword evidence="6 11" id="KW-1133">Transmembrane helix</keyword>
<dbReference type="InterPro" id="IPR051689">
    <property type="entry name" value="Sterol_desaturase/TMEM195"/>
</dbReference>
<evidence type="ECO:0000256" key="11">
    <source>
        <dbReference type="SAM" id="Phobius"/>
    </source>
</evidence>
<dbReference type="InterPro" id="IPR006694">
    <property type="entry name" value="Fatty_acid_hydroxylase"/>
</dbReference>
<name>A0A2P6VJ68_9CHLO</name>
<keyword evidence="8" id="KW-0443">Lipid metabolism</keyword>
<dbReference type="PANTHER" id="PTHR21624">
    <property type="entry name" value="STEROL DESATURASE-RELATED PROTEIN"/>
    <property type="match status" value="1"/>
</dbReference>
<protein>
    <submittedName>
        <fullName evidence="14">Alkylglycerol monooxygenase</fullName>
    </submittedName>
</protein>
<evidence type="ECO:0000256" key="9">
    <source>
        <dbReference type="ARBA" id="ARBA00023136"/>
    </source>
</evidence>